<dbReference type="EMBL" id="LR134162">
    <property type="protein sequence ID" value="VEB06146.1"/>
    <property type="molecule type" value="Genomic_DNA"/>
</dbReference>
<reference evidence="1 2" key="1">
    <citation type="submission" date="2018-12" db="EMBL/GenBank/DDBJ databases">
        <authorList>
            <consortium name="Pathogen Informatics"/>
        </authorList>
    </citation>
    <scope>NUCLEOTIDE SEQUENCE [LARGE SCALE GENOMIC DNA]</scope>
    <source>
        <strain evidence="1 2">NCTC13635</strain>
    </source>
</reference>
<evidence type="ECO:0000313" key="1">
    <source>
        <dbReference type="EMBL" id="VEB06146.1"/>
    </source>
</evidence>
<sequence>MLRLGSALRAMEQTCSHWTGGKRREILGLKEQVGARTDHKGKGALPVAIEIDHHRGGALRRIEAHIVHIHLLLRQGVTHKTAEGIVADAADKPAVTAEPRHADRHVGRRAAGALQQAALSIGQEIDDRIAEYPDFSIHTTSSSKLNFIKPV</sequence>
<protein>
    <submittedName>
        <fullName evidence="1">Uncharacterized protein</fullName>
    </submittedName>
</protein>
<dbReference type="AlphaFoldDB" id="A0A3S5DHZ6"/>
<evidence type="ECO:0000313" key="2">
    <source>
        <dbReference type="Proteomes" id="UP000282433"/>
    </source>
</evidence>
<gene>
    <name evidence="1" type="ORF">NCTC13635_05778</name>
</gene>
<accession>A0A3S5DHZ6</accession>
<dbReference type="Proteomes" id="UP000282433">
    <property type="component" value="Chromosome"/>
</dbReference>
<name>A0A3S5DHZ6_KLEPN</name>
<proteinExistence type="predicted"/>
<organism evidence="1 2">
    <name type="scientific">Klebsiella pneumoniae</name>
    <dbReference type="NCBI Taxonomy" id="573"/>
    <lineage>
        <taxon>Bacteria</taxon>
        <taxon>Pseudomonadati</taxon>
        <taxon>Pseudomonadota</taxon>
        <taxon>Gammaproteobacteria</taxon>
        <taxon>Enterobacterales</taxon>
        <taxon>Enterobacteriaceae</taxon>
        <taxon>Klebsiella/Raoultella group</taxon>
        <taxon>Klebsiella</taxon>
        <taxon>Klebsiella pneumoniae complex</taxon>
    </lineage>
</organism>